<dbReference type="AlphaFoldDB" id="A0A8I2C3H6"/>
<dbReference type="Proteomes" id="UP000673383">
    <property type="component" value="Unassembled WGS sequence"/>
</dbReference>
<proteinExistence type="predicted"/>
<sequence>MEFAAAALTSIGSAITEGVGAITTAATGPAGVFGLGSLLPSASTAASILSGGATVLSVINAKNAGDAKAMALNAQADDAITDSRIAELQGLDRQTSLKAALVERLGTRDVATAASGVDLSFGTAAIARRQDVTASERALSIDQNTTNTQVARLQERAANYRLQAKQASAGGLATAASLGLEGAAKILKRG</sequence>
<gene>
    <name evidence="1" type="ORF">JOH49_006368</name>
</gene>
<evidence type="ECO:0000313" key="2">
    <source>
        <dbReference type="Proteomes" id="UP000673383"/>
    </source>
</evidence>
<protein>
    <submittedName>
        <fullName evidence="1">Uncharacterized protein</fullName>
    </submittedName>
</protein>
<evidence type="ECO:0000313" key="1">
    <source>
        <dbReference type="EMBL" id="MBP1296615.1"/>
    </source>
</evidence>
<accession>A0A8I2C3H6</accession>
<dbReference type="RefSeq" id="WP_209944653.1">
    <property type="nucleotide sequence ID" value="NZ_JAFICZ010000001.1"/>
</dbReference>
<dbReference type="EMBL" id="JAFICZ010000001">
    <property type="protein sequence ID" value="MBP1296615.1"/>
    <property type="molecule type" value="Genomic_DNA"/>
</dbReference>
<comment type="caution">
    <text evidence="1">The sequence shown here is derived from an EMBL/GenBank/DDBJ whole genome shotgun (WGS) entry which is preliminary data.</text>
</comment>
<name>A0A8I2C3H6_BRAEL</name>
<organism evidence="1 2">
    <name type="scientific">Bradyrhizobium elkanii</name>
    <dbReference type="NCBI Taxonomy" id="29448"/>
    <lineage>
        <taxon>Bacteria</taxon>
        <taxon>Pseudomonadati</taxon>
        <taxon>Pseudomonadota</taxon>
        <taxon>Alphaproteobacteria</taxon>
        <taxon>Hyphomicrobiales</taxon>
        <taxon>Nitrobacteraceae</taxon>
        <taxon>Bradyrhizobium</taxon>
    </lineage>
</organism>
<reference evidence="1" key="1">
    <citation type="submission" date="2021-02" db="EMBL/GenBank/DDBJ databases">
        <title>Genomic Encyclopedia of Type Strains, Phase IV (KMG-V): Genome sequencing to study the core and pangenomes of soil and plant-associated prokaryotes.</title>
        <authorList>
            <person name="Whitman W."/>
        </authorList>
    </citation>
    <scope>NUCLEOTIDE SEQUENCE</scope>
    <source>
        <strain evidence="1">USDA 406</strain>
    </source>
</reference>